<dbReference type="InterPro" id="IPR018511">
    <property type="entry name" value="Hemolysin-typ_Ca-bd_CS"/>
</dbReference>
<dbReference type="InterPro" id="IPR001343">
    <property type="entry name" value="Hemolysn_Ca-bd"/>
</dbReference>
<dbReference type="PROSITE" id="PS00330">
    <property type="entry name" value="HEMOLYSIN_CALCIUM"/>
    <property type="match status" value="3"/>
</dbReference>
<dbReference type="GO" id="GO:0005509">
    <property type="term" value="F:calcium ion binding"/>
    <property type="evidence" value="ECO:0007669"/>
    <property type="project" value="InterPro"/>
</dbReference>
<keyword evidence="5" id="KW-1185">Reference proteome</keyword>
<feature type="region of interest" description="Disordered" evidence="2">
    <location>
        <begin position="1"/>
        <end position="118"/>
    </location>
</feature>
<dbReference type="SUPFAM" id="SSF51120">
    <property type="entry name" value="beta-Roll"/>
    <property type="match status" value="1"/>
</dbReference>
<evidence type="ECO:0000256" key="1">
    <source>
        <dbReference type="ARBA" id="ARBA00022837"/>
    </source>
</evidence>
<dbReference type="SUPFAM" id="SSF82171">
    <property type="entry name" value="DPP6 N-terminal domain-like"/>
    <property type="match status" value="1"/>
</dbReference>
<dbReference type="Pfam" id="PF17803">
    <property type="entry name" value="Cadherin_4"/>
    <property type="match status" value="1"/>
</dbReference>
<evidence type="ECO:0000313" key="5">
    <source>
        <dbReference type="Proteomes" id="UP000281975"/>
    </source>
</evidence>
<evidence type="ECO:0000259" key="3">
    <source>
        <dbReference type="Pfam" id="PF17803"/>
    </source>
</evidence>
<dbReference type="InterPro" id="IPR010221">
    <property type="entry name" value="VCBS_dom"/>
</dbReference>
<evidence type="ECO:0000256" key="2">
    <source>
        <dbReference type="SAM" id="MobiDB-lite"/>
    </source>
</evidence>
<gene>
    <name evidence="4" type="ORF">C7446_0873</name>
</gene>
<dbReference type="SUPFAM" id="SSF63829">
    <property type="entry name" value="Calcium-dependent phosphotriesterase"/>
    <property type="match status" value="1"/>
</dbReference>
<dbReference type="NCBIfam" id="TIGR03661">
    <property type="entry name" value="T1SS_VCA0849"/>
    <property type="match status" value="1"/>
</dbReference>
<dbReference type="InterPro" id="IPR049826">
    <property type="entry name" value="Ig-like_ice"/>
</dbReference>
<dbReference type="InterPro" id="IPR013783">
    <property type="entry name" value="Ig-like_fold"/>
</dbReference>
<keyword evidence="1" id="KW-0106">Calcium</keyword>
<comment type="caution">
    <text evidence="4">The sequence shown here is derived from an EMBL/GenBank/DDBJ whole genome shotgun (WGS) entry which is preliminary data.</text>
</comment>
<organism evidence="4 5">
    <name type="scientific">Kushneria sinocarnis</name>
    <dbReference type="NCBI Taxonomy" id="595502"/>
    <lineage>
        <taxon>Bacteria</taxon>
        <taxon>Pseudomonadati</taxon>
        <taxon>Pseudomonadota</taxon>
        <taxon>Gammaproteobacteria</taxon>
        <taxon>Oceanospirillales</taxon>
        <taxon>Halomonadaceae</taxon>
        <taxon>Kushneria</taxon>
    </lineage>
</organism>
<dbReference type="Proteomes" id="UP000281975">
    <property type="component" value="Unassembled WGS sequence"/>
</dbReference>
<dbReference type="InterPro" id="IPR019960">
    <property type="entry name" value="T1SS_VCA0849"/>
</dbReference>
<dbReference type="InterPro" id="IPR040853">
    <property type="entry name" value="RapA2_cadherin-like"/>
</dbReference>
<dbReference type="PRINTS" id="PR00313">
    <property type="entry name" value="CABNDNGRPT"/>
</dbReference>
<feature type="compositionally biased region" description="Low complexity" evidence="2">
    <location>
        <begin position="27"/>
        <end position="43"/>
    </location>
</feature>
<feature type="domain" description="RapA2 cadherin-like" evidence="3">
    <location>
        <begin position="2699"/>
        <end position="2781"/>
    </location>
</feature>
<evidence type="ECO:0000313" key="4">
    <source>
        <dbReference type="EMBL" id="RKR06874.1"/>
    </source>
</evidence>
<protein>
    <submittedName>
        <fullName evidence="4">Putative secreted protein (Type I secretion substrate)</fullName>
    </submittedName>
</protein>
<dbReference type="NCBIfam" id="NF033510">
    <property type="entry name" value="Ca_tandemer"/>
    <property type="match status" value="17"/>
</dbReference>
<dbReference type="Gene3D" id="2.60.40.10">
    <property type="entry name" value="Immunoglobulins"/>
    <property type="match status" value="18"/>
</dbReference>
<dbReference type="NCBIfam" id="NF012196">
    <property type="entry name" value="Ig_like_ice"/>
    <property type="match status" value="17"/>
</dbReference>
<name>A0A420X006_9GAMM</name>
<dbReference type="InterPro" id="IPR011049">
    <property type="entry name" value="Serralysin-like_metalloprot_C"/>
</dbReference>
<accession>A0A420X006</accession>
<reference evidence="4 5" key="1">
    <citation type="submission" date="2018-10" db="EMBL/GenBank/DDBJ databases">
        <title>Genomic Encyclopedia of Type Strains, Phase IV (KMG-IV): sequencing the most valuable type-strain genomes for metagenomic binning, comparative biology and taxonomic classification.</title>
        <authorList>
            <person name="Goeker M."/>
        </authorList>
    </citation>
    <scope>NUCLEOTIDE SEQUENCE [LARGE SCALE GENOMIC DNA]</scope>
    <source>
        <strain evidence="4 5">DSM 23229</strain>
    </source>
</reference>
<sequence>MTPAAFAGNGRAASSPADATTGTPPEGSGTAPAAPGDTATAPTTGGGAASGPSDGGSDIDLPATGGTTPGSTDDEGAVTDPTSGGTSDPTHENPAIDPPVSGGTPPEPTDGGAVITDPAGEGEVLQPVMGIVLSPIAEDDLINAAEADGFITLSGSATGDARPGDPVSLTIGGTTLVTTLNDDLAFSLRVPGTQLVDHRVVTATVTHAAANGSVTSTLTRNYDVDLQAPEVSISLEPITGDNLINAVEAGASFTIVGSVGGDVMAGDTVAITLGGRAFFSTVGDDLTFGITVPGIALADSADHSVLAIVSKVDAAGNTGTATASQSYTLDTASPELVITLDTIAGDEVINAEEAGQSIPVTGTVSGEYAAGDRVTLTVGDQLYTGALNADGSFAINVPGSQLAQNGALQASVSHTDAAGNVGAANTAVSYGVDIDAPEVTISLDTIAGDDVINAAEAGQDVAITGTAGGDAVPGDTVTVNVGGQNYTTVVGQNGAFSVAVAGSVLAAVSAGKVSASVSHTDAAGNIGSATISRDYSVDTTPPQLSITLDTLAGDDVINAEEAGQSIPVTGTVSGEYAAGDLVTLTVGDQSYTGAVNADGSFAINVPGSQLVQNGSLQASVSHTDAAGNVGAANAAVSYGVDVDAPIVTISLDTIAGDDVINAAEAGEQINLTGSVGGDAVPGDTVTVSVGGQSYVATVGQDGAFSVAVAGSVMAAAGTNSIAASVSHTDVAGNVGSATTSRDYSVDTTPPALSIQLDTIADDNIVNAEEAGQSVPVTGTVSGEYAAGDLVTLTVGDQVYTGAVNADGSFAINVPGGQLAQHDSFQASVSHTDAAGNVGAVNTAISYGVDTDVPEVSISLDTIAGDDVLNAAEAGQDVAITGTAGGEAVPGDTVTVNVGGQSYTTAVGQHGAFSIAVAGSVLDAAGTNSIAASVSHTDAAGNVGSATTSRDYSVDTTPPALSIQLDTLAGDNIVNAEEANQTIPVTGSVGGEYVAGDLVTLTVGDQLYTGAVNADGSFAINVPGSQLAQNGSIEASVSHTDAAGNVGVANTAASYGVDVDAPIVTISLDTIAGDDVINAAEAGQDVAITGTAGGDAVPGDTVTVSVGGQSYTTTVGQNGAFSVAVAGSVLATAGTNSVSASVSHTDAAGNVGSATTSRDYSVDTTPPQLAITLDTLTGDNIVNAEEAGQTILVTGSVSGEYVAGNLVSLTVGDQVYTGAVNADGRFAITVPGSQLALNGSLQASVSHTDAAGNIGSVNVAASYGIDVDAPIVTISLDTIAGDDVINAAEAGRDVAISGTASGDAVPGDTVTVSVGDQSYVATVGQNGAFSVAVAGSILATAGTDRVSASVSHTDAAGNVGSATTSRDYSVDNTPPALSIQLDMLASDNIVNAEEAGQPIPVTGSVGGEYAAGDLVTLTVGSQSYTGAVNADGSFSIAIPGSQLAQNGSLQASVSHTDAAGNVGAANIAASYSVDTDAPEVTITLDTIAGDDVINAAEAGEQVTLTGSVGGDAVPGDTVTVNVGGQNYTAMVGQNGAFSVAVAGSVLAASGANSISASVSHTDVAGNTGSASTSRDYSVDTTPPALNIQLDTLASDNIVNAEEAGQMIPVTGSVSGEYAAGDLVTLTVGDQVYTGAVNADGSFSIAIPGSQLAQNGSFQASVSHTDAAGNVGATNTAASYSVDIDAPEVSILLDTVAGDDVLNAAEAGEQITLTGSVGGYAVPGDTVTVSIGGQSYTAVVGQNGAFSVAVAGSVLATAGTDRVSASVSHTDAAGNIGSASTSRDYSVDTAPPALSIQLATLAGDDVLNADEANQTIPITGAVNADGSFAINVPGSQLVQHGSLQASVSHADAAGNVGAANIAASYSVDTDAPEVSISLDTIAGDDVLNAAEAGRDVAITGTAGGDVVPGDTVTVSVGGQNYTTTVGQDGAFGVVVPGSVLANAGTGSVTAGVIHVDAAGNSGRATTARHYGIDILAPEAVADTEATEQDVALTVEVERGVLANDSDADSPADTLRVIAINDSATGVGQAVSGSHGGSFILAGDGSYRFEPGSAFAALPAGETATTAIAYTVSDGQGNSSTSTLTVTVTGTNDLPLITGQAGGDVTEMAVTAPVGGAGHETIHGSGSLAGVLSGLLDLDLLPNTVVPGVGTLGVLSVEANGSFDYRVERASLGTLLEGEVRVEVFEFTDAAGHQHAITVDLVGTAEGAVIGQPIVDALLPQTLHLSGELAAEVGVTLAPGAAVPALGTLGTLTIAADGRFAYQLAGASAPALARGEVKAEVFTWTDNAGTRHTLTLNLVGTGGVPIPVDPNAGTGGSSDHADTESAMLTTGGTLNVADIDTGESVFLPDSVEAAEGTLGTLTITPDGQWAYSVANDRVRYLDADETKQESFTVRTADGTSQTITVTVHGINTPAVITGQNSGVVTEFVESNEASTAGSVVTGLGGLLGSLLEVALLPATVVTGPDTLGLLSVSVSGDLDYRLDRSLLPTLAEGEVRVELFSVTDARGESHAVSVELTGSADGVRIGQPVLDGLLSQSGLLGAGVGIELDPTTLLAGEGTLGTLSLDASGAWLYSVQAEATVDLASGATRQERFTVADTLGNLHTLVIDLLGTGGTAIVQSPGEGGTTLVTSGTLTVTDADAGESAFDPASVTPAPDTLGQLSLSADGHWTYSVANSAIAYLGAGETKTEHFTVATRDGTSETITVTVVGRNSATVAVADTGTIDEDSVLSMDAASGVLVNDLDPDASAELTVSAVNGVGTAVGQIVAGSHGGTFVLNGDGSYRFDPGSDFQALAEGSQQSTSIRYSVSDGQGSMTTSTLTVTVEGRVDAPVVAVVEHSLGSADTGLLDVSLGLSAGIYTGGAATLTGALGSLVDGLGGTVGGLGTVVGGLGDVLGGRGSLLGGLVGGLGDVVAGTGDTVSRVGAAVGDIDLLAGLTPSATLTVDAGIGTSLAAGDAYAVQGLVYLEAGHSYTFTGSTRGAALLSVGGEALLASPAIEGNYHSTAFTPSASGYYPLELYVGNTGSSASTLSLGVSLDGGTALALSAANFGLYTDLGALLSLQQPCSPLTMTEAGVSYYPIREDQGMSGTRIELGTPVASLKDTIGHETLSLSISALPAGSVLSDGAGHRSVVTGEGDPVILDGWALESLRLLPPADFVGIIPAVYTATAIGVAGGTASASVTQNVVVFDATPTTGTVTEDQSPQTLGSEGLLLLVDGHNQQIALDPASVSPAQGNLGSLTIDAGGHWQYSVANAATQALGAEQVRVDRFTVTAADGSQRTISVTVNGVNDAPSAVADSAAVSGRGEQKVVYLSTSAGVLESWNLTTGAQTSLTMKTASGGSVPTLGDIAQSATAGRLYGVSYSGTANATVLYSINAGTGVATSLGTLAGTLGLSALTLMPGGQLLAASYTNNSLYQINPVNLQVTRVASNTFLSGGDLKYVGGHLYGSDQSGRVHEIATNSDGTIRTSGGNATTTPVATMSAQVYGLGEDASGRLLIITTDNRATPMDVETRVLGAPTALTALGSGTLYGTAGEVDVATAGTPSASGNLLGNDRDVDSGDVLSITAVANATAGSAAAVAGAATVIQGVYGTLTLAADGSYTYTLDAGRPASRSLFGGKSADDTFSYTISDGHGGTATATLAVHVTGSAHDSVPTAADFSVALTATSVKNDVVYIDLAASGRLHDSESGTDLGVIITALPTHGALYSGTTAVTAADVLAGKVFDAHTLTYNPADQKATLLGFLPLGDPGPRSDAFSFATVDGSGQHSESHTVTLNSPSLLGIGAGASVNVVSGSNIAGTTGDDLELGTSGNDILTGGDGNDLLFGHGGNDTLKGDSGSDRLHGGAGNDTLFGGSGDDCLEGGAGNDILTGGAGSDTFAWMRGDEGTAASPAIDRITDFTRGSGGDVIDLSDMLDLGSGNADLAAQYLHFSSGDTAGAGVGGTSSTLEVKTEGPAGPVTQKIVFGGVDLTSLGGSDTEIIRSLIDTGNLKTHLDG</sequence>
<dbReference type="Pfam" id="PF00353">
    <property type="entry name" value="HemolysinCabind"/>
    <property type="match status" value="2"/>
</dbReference>
<proteinExistence type="predicted"/>
<dbReference type="NCBIfam" id="TIGR01965">
    <property type="entry name" value="VCBS_repeat"/>
    <property type="match status" value="10"/>
</dbReference>
<feature type="region of interest" description="Disordered" evidence="2">
    <location>
        <begin position="1557"/>
        <end position="1577"/>
    </location>
</feature>
<dbReference type="EMBL" id="RBIN01000002">
    <property type="protein sequence ID" value="RKR06874.1"/>
    <property type="molecule type" value="Genomic_DNA"/>
</dbReference>
<dbReference type="Pfam" id="PF17963">
    <property type="entry name" value="Big_9"/>
    <property type="match status" value="2"/>
</dbReference>